<evidence type="ECO:0000313" key="2">
    <source>
        <dbReference type="Proteomes" id="UP000235392"/>
    </source>
</evidence>
<dbReference type="AlphaFoldDB" id="A0A2N5U409"/>
<proteinExistence type="predicted"/>
<dbReference type="Proteomes" id="UP000235392">
    <property type="component" value="Unassembled WGS sequence"/>
</dbReference>
<reference evidence="1 2" key="1">
    <citation type="submission" date="2017-11" db="EMBL/GenBank/DDBJ databases">
        <title>De novo assembly and phasing of dikaryotic genomes from two isolates of Puccinia coronata f. sp. avenae, the causal agent of oat crown rust.</title>
        <authorList>
            <person name="Miller M.E."/>
            <person name="Zhang Y."/>
            <person name="Omidvar V."/>
            <person name="Sperschneider J."/>
            <person name="Schwessinger B."/>
            <person name="Raley C."/>
            <person name="Palmer J.M."/>
            <person name="Garnica D."/>
            <person name="Upadhyaya N."/>
            <person name="Rathjen J."/>
            <person name="Taylor J.M."/>
            <person name="Park R.F."/>
            <person name="Dodds P.N."/>
            <person name="Hirsch C.D."/>
            <person name="Kianian S.F."/>
            <person name="Figueroa M."/>
        </authorList>
    </citation>
    <scope>NUCLEOTIDE SEQUENCE [LARGE SCALE GENOMIC DNA]</scope>
    <source>
        <strain evidence="1">12SD80</strain>
    </source>
</reference>
<protein>
    <submittedName>
        <fullName evidence="1">Uncharacterized protein</fullName>
    </submittedName>
</protein>
<organism evidence="1 2">
    <name type="scientific">Puccinia coronata f. sp. avenae</name>
    <dbReference type="NCBI Taxonomy" id="200324"/>
    <lineage>
        <taxon>Eukaryota</taxon>
        <taxon>Fungi</taxon>
        <taxon>Dikarya</taxon>
        <taxon>Basidiomycota</taxon>
        <taxon>Pucciniomycotina</taxon>
        <taxon>Pucciniomycetes</taxon>
        <taxon>Pucciniales</taxon>
        <taxon>Pucciniaceae</taxon>
        <taxon>Puccinia</taxon>
    </lineage>
</organism>
<gene>
    <name evidence="1" type="ORF">PCASD_17946</name>
</gene>
<sequence>MQDYLPPGYPHNVHAQEAVLAAIRLLLKHEGGLIRNVLLQNIIPMPRRPITGPVTNLKDLIIKVNHSIQPTNRVRSVPEIKAAYHGTTRIHLVIVRLAIAHSIFNPTPTSPLTIREMIDKRLQAAFPGNLHIASINKTLICLPTDEEVIATLTDSIIPPMPTE</sequence>
<name>A0A2N5U409_9BASI</name>
<accession>A0A2N5U409</accession>
<evidence type="ECO:0000313" key="1">
    <source>
        <dbReference type="EMBL" id="PLW32460.1"/>
    </source>
</evidence>
<dbReference type="EMBL" id="PGCI01000242">
    <property type="protein sequence ID" value="PLW32460.1"/>
    <property type="molecule type" value="Genomic_DNA"/>
</dbReference>
<comment type="caution">
    <text evidence="1">The sequence shown here is derived from an EMBL/GenBank/DDBJ whole genome shotgun (WGS) entry which is preliminary data.</text>
</comment>